<proteinExistence type="predicted"/>
<keyword evidence="1" id="KW-0812">Transmembrane</keyword>
<keyword evidence="1" id="KW-1133">Transmembrane helix</keyword>
<reference evidence="2" key="1">
    <citation type="submission" date="2023-06" db="EMBL/GenBank/DDBJ databases">
        <authorList>
            <consortium name="Lawrence Berkeley National Laboratory"/>
            <person name="Ahrendt S."/>
            <person name="Sahu N."/>
            <person name="Indic B."/>
            <person name="Wong-Bajracharya J."/>
            <person name="Merenyi Z."/>
            <person name="Ke H.-M."/>
            <person name="Monk M."/>
            <person name="Kocsube S."/>
            <person name="Drula E."/>
            <person name="Lipzen A."/>
            <person name="Balint B."/>
            <person name="Henrissat B."/>
            <person name="Andreopoulos B."/>
            <person name="Martin F.M."/>
            <person name="Harder C.B."/>
            <person name="Rigling D."/>
            <person name="Ford K.L."/>
            <person name="Foster G.D."/>
            <person name="Pangilinan J."/>
            <person name="Papanicolaou A."/>
            <person name="Barry K."/>
            <person name="LaButti K."/>
            <person name="Viragh M."/>
            <person name="Koriabine M."/>
            <person name="Yan M."/>
            <person name="Riley R."/>
            <person name="Champramary S."/>
            <person name="Plett K.L."/>
            <person name="Tsai I.J."/>
            <person name="Slot J."/>
            <person name="Sipos G."/>
            <person name="Plett J."/>
            <person name="Nagy L.G."/>
            <person name="Grigoriev I.V."/>
        </authorList>
    </citation>
    <scope>NUCLEOTIDE SEQUENCE</scope>
    <source>
        <strain evidence="2">HWK02</strain>
    </source>
</reference>
<name>A0AA39PAX6_9AGAR</name>
<feature type="transmembrane region" description="Helical" evidence="1">
    <location>
        <begin position="46"/>
        <end position="65"/>
    </location>
</feature>
<comment type="caution">
    <text evidence="2">The sequence shown here is derived from an EMBL/GenBank/DDBJ whole genome shotgun (WGS) entry which is preliminary data.</text>
</comment>
<keyword evidence="3" id="KW-1185">Reference proteome</keyword>
<protein>
    <submittedName>
        <fullName evidence="2">Uncharacterized protein</fullName>
    </submittedName>
</protein>
<dbReference type="Proteomes" id="UP001175228">
    <property type="component" value="Unassembled WGS sequence"/>
</dbReference>
<sequence>MSHNNPTSMSLLLGTYWHVLLVSYIRSYQNFQLPAERIEKIPDTFAMINILLYHALLSPTFLIPVPPSTF</sequence>
<dbReference type="AlphaFoldDB" id="A0AA39PAX6"/>
<organism evidence="2 3">
    <name type="scientific">Armillaria luteobubalina</name>
    <dbReference type="NCBI Taxonomy" id="153913"/>
    <lineage>
        <taxon>Eukaryota</taxon>
        <taxon>Fungi</taxon>
        <taxon>Dikarya</taxon>
        <taxon>Basidiomycota</taxon>
        <taxon>Agaricomycotina</taxon>
        <taxon>Agaricomycetes</taxon>
        <taxon>Agaricomycetidae</taxon>
        <taxon>Agaricales</taxon>
        <taxon>Marasmiineae</taxon>
        <taxon>Physalacriaceae</taxon>
        <taxon>Armillaria</taxon>
    </lineage>
</organism>
<feature type="transmembrane region" description="Helical" evidence="1">
    <location>
        <begin position="6"/>
        <end position="25"/>
    </location>
</feature>
<evidence type="ECO:0000256" key="1">
    <source>
        <dbReference type="SAM" id="Phobius"/>
    </source>
</evidence>
<gene>
    <name evidence="2" type="ORF">EDD18DRAFT_1205386</name>
</gene>
<dbReference type="EMBL" id="JAUEPU010000080">
    <property type="protein sequence ID" value="KAK0480471.1"/>
    <property type="molecule type" value="Genomic_DNA"/>
</dbReference>
<evidence type="ECO:0000313" key="2">
    <source>
        <dbReference type="EMBL" id="KAK0480471.1"/>
    </source>
</evidence>
<keyword evidence="1" id="KW-0472">Membrane</keyword>
<evidence type="ECO:0000313" key="3">
    <source>
        <dbReference type="Proteomes" id="UP001175228"/>
    </source>
</evidence>
<accession>A0AA39PAX6</accession>